<dbReference type="eggNOG" id="arCOG00600">
    <property type="taxonomic scope" value="Archaea"/>
</dbReference>
<protein>
    <submittedName>
        <fullName evidence="4">Cbs domain-containing protein</fullName>
    </submittedName>
</protein>
<sequence>MNVVDAMTPRADLVTVSLPGGRDDVLAYLQEHRFSSVPVVKGEGDDETYRGLVSRDDLIEQPDEDQLAILMREVATVTPDTHLRDAAQIMLGEGTRRIPVVEAENGDRLAGIITVTDVIDAIAHGKVEVDATCGDVAGDEVNTVYVGTPLTVTERQLYFARVPYAIALDEEGMAGMVTEVDIVDVARVVEGADDTGDSIADEDDDWKWEGIKGVGSAYIPTRNVEIPVEPVSEFMTEEVVTVSKTRSVTEVAQEMISNDIEQVPLVTGGDVAGIVRDVHVVAAL</sequence>
<dbReference type="InterPro" id="IPR000644">
    <property type="entry name" value="CBS_dom"/>
</dbReference>
<feature type="domain" description="CBS" evidence="3">
    <location>
        <begin position="7"/>
        <end position="69"/>
    </location>
</feature>
<accession>V4J296</accession>
<dbReference type="EMBL" id="ASGZ01000008">
    <property type="protein sequence ID" value="ESP89537.1"/>
    <property type="molecule type" value="Genomic_DNA"/>
</dbReference>
<keyword evidence="1 2" id="KW-0129">CBS domain</keyword>
<dbReference type="InterPro" id="IPR046342">
    <property type="entry name" value="CBS_dom_sf"/>
</dbReference>
<dbReference type="RefSeq" id="WP_023393238.1">
    <property type="nucleotide sequence ID" value="NZ_ASGZ01000008.1"/>
</dbReference>
<feature type="domain" description="CBS" evidence="3">
    <location>
        <begin position="70"/>
        <end position="129"/>
    </location>
</feature>
<gene>
    <name evidence="4" type="ORF">K933_03235</name>
</gene>
<dbReference type="InterPro" id="IPR051257">
    <property type="entry name" value="Diverse_CBS-Domain"/>
</dbReference>
<name>V4J296_9EURY</name>
<evidence type="ECO:0000256" key="1">
    <source>
        <dbReference type="ARBA" id="ARBA00023122"/>
    </source>
</evidence>
<comment type="caution">
    <text evidence="4">The sequence shown here is derived from an EMBL/GenBank/DDBJ whole genome shotgun (WGS) entry which is preliminary data.</text>
</comment>
<evidence type="ECO:0000256" key="2">
    <source>
        <dbReference type="PROSITE-ProRule" id="PRU00703"/>
    </source>
</evidence>
<dbReference type="AlphaFoldDB" id="V4J296"/>
<dbReference type="SMART" id="SM00116">
    <property type="entry name" value="CBS"/>
    <property type="match status" value="4"/>
</dbReference>
<dbReference type="CDD" id="cd04614">
    <property type="entry name" value="CBS_pair_arch2_repeat2"/>
    <property type="match status" value="1"/>
</dbReference>
<dbReference type="Pfam" id="PF00571">
    <property type="entry name" value="CBS"/>
    <property type="match status" value="3"/>
</dbReference>
<dbReference type="PANTHER" id="PTHR43080">
    <property type="entry name" value="CBS DOMAIN-CONTAINING PROTEIN CBSX3, MITOCHONDRIAL"/>
    <property type="match status" value="1"/>
</dbReference>
<dbReference type="Gene3D" id="3.10.580.10">
    <property type="entry name" value="CBS-domain"/>
    <property type="match status" value="2"/>
</dbReference>
<dbReference type="Proteomes" id="UP000017840">
    <property type="component" value="Unassembled WGS sequence"/>
</dbReference>
<dbReference type="STRING" id="1324957.K933_03235"/>
<keyword evidence="5" id="KW-1185">Reference proteome</keyword>
<evidence type="ECO:0000259" key="3">
    <source>
        <dbReference type="PROSITE" id="PS51371"/>
    </source>
</evidence>
<dbReference type="SUPFAM" id="SSF54631">
    <property type="entry name" value="CBS-domain pair"/>
    <property type="match status" value="2"/>
</dbReference>
<dbReference type="PANTHER" id="PTHR43080:SF29">
    <property type="entry name" value="OS02G0818000 PROTEIN"/>
    <property type="match status" value="1"/>
</dbReference>
<reference evidence="4 5" key="1">
    <citation type="journal article" date="2013" name="Genome Announc.">
        <title>Draft Genome Sequence of 'Candidatus Halobonum tyrrellensis' Strain G22, Isolated from the Hypersaline Waters of Lake Tyrrell, Australia.</title>
        <authorList>
            <person name="Ugalde J.A."/>
            <person name="Narasingarao P."/>
            <person name="Kuo S."/>
            <person name="Podell S."/>
            <person name="Allen E.E."/>
        </authorList>
    </citation>
    <scope>NUCLEOTIDE SEQUENCE [LARGE SCALE GENOMIC DNA]</scope>
    <source>
        <strain evidence="4 5">G22</strain>
    </source>
</reference>
<proteinExistence type="predicted"/>
<evidence type="ECO:0000313" key="5">
    <source>
        <dbReference type="Proteomes" id="UP000017840"/>
    </source>
</evidence>
<dbReference type="PROSITE" id="PS51371">
    <property type="entry name" value="CBS"/>
    <property type="match status" value="3"/>
</dbReference>
<dbReference type="OrthoDB" id="85195at2157"/>
<organism evidence="4 5">
    <name type="scientific">Candidatus Halobonum tyrrellensis G22</name>
    <dbReference type="NCBI Taxonomy" id="1324957"/>
    <lineage>
        <taxon>Archaea</taxon>
        <taxon>Methanobacteriati</taxon>
        <taxon>Methanobacteriota</taxon>
        <taxon>Stenosarchaea group</taxon>
        <taxon>Halobacteria</taxon>
        <taxon>Halobacteriales</taxon>
        <taxon>Haloferacaceae</taxon>
        <taxon>Candidatus Halobonum</taxon>
    </lineage>
</organism>
<feature type="domain" description="CBS" evidence="3">
    <location>
        <begin position="235"/>
        <end position="284"/>
    </location>
</feature>
<evidence type="ECO:0000313" key="4">
    <source>
        <dbReference type="EMBL" id="ESP89537.1"/>
    </source>
</evidence>